<keyword evidence="2" id="KW-1133">Transmembrane helix</keyword>
<sequence>MSDRISHRDVTIILATIIPSSLLIAAAVILCCRSQRRKARLFRRGITPIDDEEIHSWKLGGQRSEKMSEHNESHVLQSSLENYRAHRPSGSLGSVQKPASVIIYQHPSHNTSRVSQDQPLTSSSDSFELPPVPVLARAPNSRPGLTDESVQGEDAFISLPRRSTMRLSKAPPSASRHVRSKSSRATMSPRDAWYGQCPDLLPPRRSADTFIPAPWSSQDLDSMYSSWYTLPRTSVDDEVFIGGLSPRPLIHQSEIGRAIG</sequence>
<comment type="caution">
    <text evidence="3">The sequence shown here is derived from an EMBL/GenBank/DDBJ whole genome shotgun (WGS) entry which is preliminary data.</text>
</comment>
<keyword evidence="2" id="KW-0472">Membrane</keyword>
<proteinExistence type="predicted"/>
<dbReference type="OrthoDB" id="4120617at2759"/>
<feature type="region of interest" description="Disordered" evidence="1">
    <location>
        <begin position="108"/>
        <end position="150"/>
    </location>
</feature>
<feature type="transmembrane region" description="Helical" evidence="2">
    <location>
        <begin position="12"/>
        <end position="32"/>
    </location>
</feature>
<dbReference type="Proteomes" id="UP000078544">
    <property type="component" value="Unassembled WGS sequence"/>
</dbReference>
<evidence type="ECO:0000313" key="4">
    <source>
        <dbReference type="Proteomes" id="UP000078544"/>
    </source>
</evidence>
<reference evidence="3 4" key="1">
    <citation type="journal article" date="2016" name="Genome Biol. Evol.">
        <title>Divergent and convergent evolution of fungal pathogenicity.</title>
        <authorList>
            <person name="Shang Y."/>
            <person name="Xiao G."/>
            <person name="Zheng P."/>
            <person name="Cen K."/>
            <person name="Zhan S."/>
            <person name="Wang C."/>
        </authorList>
    </citation>
    <scope>NUCLEOTIDE SEQUENCE [LARGE SCALE GENOMIC DNA]</scope>
    <source>
        <strain evidence="3 4">RCEF 2490</strain>
    </source>
</reference>
<name>A0A168C0Y4_9HYPO</name>
<dbReference type="EMBL" id="AZGY01000008">
    <property type="protein sequence ID" value="KZZ96006.1"/>
    <property type="molecule type" value="Genomic_DNA"/>
</dbReference>
<gene>
    <name evidence="3" type="ORF">AAL_04302</name>
</gene>
<evidence type="ECO:0000256" key="1">
    <source>
        <dbReference type="SAM" id="MobiDB-lite"/>
    </source>
</evidence>
<feature type="region of interest" description="Disordered" evidence="1">
    <location>
        <begin position="165"/>
        <end position="193"/>
    </location>
</feature>
<keyword evidence="2" id="KW-0812">Transmembrane</keyword>
<protein>
    <submittedName>
        <fullName evidence="3">Uncharacterized protein</fullName>
    </submittedName>
</protein>
<dbReference type="AlphaFoldDB" id="A0A168C0Y4"/>
<evidence type="ECO:0000256" key="2">
    <source>
        <dbReference type="SAM" id="Phobius"/>
    </source>
</evidence>
<evidence type="ECO:0000313" key="3">
    <source>
        <dbReference type="EMBL" id="KZZ96006.1"/>
    </source>
</evidence>
<feature type="compositionally biased region" description="Polar residues" evidence="1">
    <location>
        <begin position="108"/>
        <end position="126"/>
    </location>
</feature>
<accession>A0A168C0Y4</accession>
<organism evidence="3 4">
    <name type="scientific">Moelleriella libera RCEF 2490</name>
    <dbReference type="NCBI Taxonomy" id="1081109"/>
    <lineage>
        <taxon>Eukaryota</taxon>
        <taxon>Fungi</taxon>
        <taxon>Dikarya</taxon>
        <taxon>Ascomycota</taxon>
        <taxon>Pezizomycotina</taxon>
        <taxon>Sordariomycetes</taxon>
        <taxon>Hypocreomycetidae</taxon>
        <taxon>Hypocreales</taxon>
        <taxon>Clavicipitaceae</taxon>
        <taxon>Moelleriella</taxon>
    </lineage>
</organism>
<keyword evidence="4" id="KW-1185">Reference proteome</keyword>